<gene>
    <name evidence="9" type="ORF">KL86DES1_22224</name>
    <name evidence="10" type="ORF">KL86DES1_22308</name>
</gene>
<dbReference type="AlphaFoldDB" id="A0A212LBM7"/>
<protein>
    <submittedName>
        <fullName evidence="9">Cation transport family protein</fullName>
    </submittedName>
</protein>
<name>A0A212LBM7_9BACT</name>
<dbReference type="Pfam" id="PF02386">
    <property type="entry name" value="TrkH"/>
    <property type="match status" value="1"/>
</dbReference>
<keyword evidence="5 8" id="KW-1133">Transmembrane helix</keyword>
<keyword evidence="2" id="KW-0813">Transport</keyword>
<evidence type="ECO:0000256" key="1">
    <source>
        <dbReference type="ARBA" id="ARBA00004651"/>
    </source>
</evidence>
<evidence type="ECO:0000256" key="8">
    <source>
        <dbReference type="SAM" id="Phobius"/>
    </source>
</evidence>
<feature type="transmembrane region" description="Helical" evidence="8">
    <location>
        <begin position="130"/>
        <end position="148"/>
    </location>
</feature>
<organism evidence="9">
    <name type="scientific">uncultured Desulfovibrio sp</name>
    <dbReference type="NCBI Taxonomy" id="167968"/>
    <lineage>
        <taxon>Bacteria</taxon>
        <taxon>Pseudomonadati</taxon>
        <taxon>Thermodesulfobacteriota</taxon>
        <taxon>Desulfovibrionia</taxon>
        <taxon>Desulfovibrionales</taxon>
        <taxon>Desulfovibrionaceae</taxon>
        <taxon>Desulfovibrio</taxon>
        <taxon>environmental samples</taxon>
    </lineage>
</organism>
<feature type="transmembrane region" description="Helical" evidence="8">
    <location>
        <begin position="45"/>
        <end position="63"/>
    </location>
</feature>
<keyword evidence="7 8" id="KW-0472">Membrane</keyword>
<evidence type="ECO:0000256" key="5">
    <source>
        <dbReference type="ARBA" id="ARBA00022989"/>
    </source>
</evidence>
<reference evidence="9" key="1">
    <citation type="submission" date="2016-08" db="EMBL/GenBank/DDBJ databases">
        <authorList>
            <person name="Seilhamer J.J."/>
        </authorList>
    </citation>
    <scope>NUCLEOTIDE SEQUENCE</scope>
    <source>
        <strain evidence="9">86-1</strain>
    </source>
</reference>
<accession>A0A212LBM7</accession>
<evidence type="ECO:0000256" key="7">
    <source>
        <dbReference type="ARBA" id="ARBA00023136"/>
    </source>
</evidence>
<feature type="transmembrane region" description="Helical" evidence="8">
    <location>
        <begin position="359"/>
        <end position="380"/>
    </location>
</feature>
<evidence type="ECO:0000256" key="6">
    <source>
        <dbReference type="ARBA" id="ARBA00023065"/>
    </source>
</evidence>
<feature type="transmembrane region" description="Helical" evidence="8">
    <location>
        <begin position="184"/>
        <end position="205"/>
    </location>
</feature>
<dbReference type="GO" id="GO:0008324">
    <property type="term" value="F:monoatomic cation transmembrane transporter activity"/>
    <property type="evidence" value="ECO:0007669"/>
    <property type="project" value="InterPro"/>
</dbReference>
<dbReference type="EMBL" id="FMJC01000002">
    <property type="protein sequence ID" value="SCM74898.1"/>
    <property type="molecule type" value="Genomic_DNA"/>
</dbReference>
<dbReference type="InterPro" id="IPR003445">
    <property type="entry name" value="Cat_transpt"/>
</dbReference>
<dbReference type="GO" id="GO:0005886">
    <property type="term" value="C:plasma membrane"/>
    <property type="evidence" value="ECO:0007669"/>
    <property type="project" value="UniProtKB-SubCell"/>
</dbReference>
<keyword evidence="4 8" id="KW-0812">Transmembrane</keyword>
<sequence>MQQYFKRHYLTPFVLPIIAFLLAILIGGTLLSLEAFSANKPVSIVDAFFVATSAVCVTGLSPIDVFSEFTIAGQWIIIALMQLGCLGIITYTTLIFYIIGKNISLRDRLAVQQSIVCSNVFSLRKFIKRIVFFVFAFECIGFIFLLLLSPKGVTAFDALFLAVSAFCNAGFAPWPDSLIPLRHCWSFQIVIMLLIVIGGLGFFVINEIVEKVQHSCKKSGYYNLFSTAESKKLSFYSKVVITTTIGMLASGSIFIFLSELGNTIWSDASLGERFLTACFQTVTSRTAGFATTDLVGFTDITLLMTVFLMFIGGSPSSAAGGIKTTTFRVLLASLAAQLKGRKQAVIQNRAMNSQIRNNAMLLFYYAILTILMGTFLLAITENGLTHHGAARIPLFSLFFEVVSAFSTTGLSLNITPLLTDWGKIVLCLVMFIGKLGPVWLITTIQQFHTEIAYAYPEESIPIG</sequence>
<evidence type="ECO:0000256" key="2">
    <source>
        <dbReference type="ARBA" id="ARBA00022448"/>
    </source>
</evidence>
<proteinExistence type="predicted"/>
<dbReference type="PANTHER" id="PTHR32024:SF1">
    <property type="entry name" value="KTR SYSTEM POTASSIUM UPTAKE PROTEIN B"/>
    <property type="match status" value="1"/>
</dbReference>
<feature type="transmembrane region" description="Helical" evidence="8">
    <location>
        <begin position="13"/>
        <end position="33"/>
    </location>
</feature>
<evidence type="ECO:0000256" key="4">
    <source>
        <dbReference type="ARBA" id="ARBA00022692"/>
    </source>
</evidence>
<keyword evidence="3" id="KW-1003">Cell membrane</keyword>
<feature type="transmembrane region" description="Helical" evidence="8">
    <location>
        <begin position="75"/>
        <end position="99"/>
    </location>
</feature>
<keyword evidence="6" id="KW-0406">Ion transport</keyword>
<feature type="transmembrane region" description="Helical" evidence="8">
    <location>
        <begin position="424"/>
        <end position="442"/>
    </location>
</feature>
<dbReference type="GO" id="GO:0030001">
    <property type="term" value="P:metal ion transport"/>
    <property type="evidence" value="ECO:0007669"/>
    <property type="project" value="UniProtKB-ARBA"/>
</dbReference>
<evidence type="ECO:0000313" key="10">
    <source>
        <dbReference type="EMBL" id="SCM75038.1"/>
    </source>
</evidence>
<feature type="transmembrane region" description="Helical" evidence="8">
    <location>
        <begin position="392"/>
        <end position="412"/>
    </location>
</feature>
<dbReference type="PANTHER" id="PTHR32024">
    <property type="entry name" value="TRK SYSTEM POTASSIUM UPTAKE PROTEIN TRKG-RELATED"/>
    <property type="match status" value="1"/>
</dbReference>
<comment type="subcellular location">
    <subcellularLocation>
        <location evidence="1">Cell membrane</location>
        <topology evidence="1">Multi-pass membrane protein</topology>
    </subcellularLocation>
</comment>
<feature type="transmembrane region" description="Helical" evidence="8">
    <location>
        <begin position="294"/>
        <end position="312"/>
    </location>
</feature>
<feature type="transmembrane region" description="Helical" evidence="8">
    <location>
        <begin position="235"/>
        <end position="257"/>
    </location>
</feature>
<dbReference type="EMBL" id="FMJC01000002">
    <property type="protein sequence ID" value="SCM75038.1"/>
    <property type="molecule type" value="Genomic_DNA"/>
</dbReference>
<evidence type="ECO:0000256" key="3">
    <source>
        <dbReference type="ARBA" id="ARBA00022475"/>
    </source>
</evidence>
<evidence type="ECO:0000313" key="9">
    <source>
        <dbReference type="EMBL" id="SCM74898.1"/>
    </source>
</evidence>